<dbReference type="NCBIfam" id="TIGR02532">
    <property type="entry name" value="IV_pilin_GFxxxE"/>
    <property type="match status" value="1"/>
</dbReference>
<keyword evidence="3" id="KW-1185">Reference proteome</keyword>
<evidence type="ECO:0000313" key="3">
    <source>
        <dbReference type="Proteomes" id="UP000010367"/>
    </source>
</evidence>
<dbReference type="HOGENOM" id="CLU_065372_0_0_3"/>
<dbReference type="PROSITE" id="PS00409">
    <property type="entry name" value="PROKAR_NTER_METHYL"/>
    <property type="match status" value="1"/>
</dbReference>
<accession>K9TEF2</accession>
<dbReference type="EMBL" id="CP003607">
    <property type="protein sequence ID" value="AFY80526.1"/>
    <property type="molecule type" value="Genomic_DNA"/>
</dbReference>
<reference evidence="2 3" key="1">
    <citation type="submission" date="2012-06" db="EMBL/GenBank/DDBJ databases">
        <title>Finished chromosome of genome of Oscillatoria acuminata PCC 6304.</title>
        <authorList>
            <consortium name="US DOE Joint Genome Institute"/>
            <person name="Gugger M."/>
            <person name="Coursin T."/>
            <person name="Rippka R."/>
            <person name="Tandeau De Marsac N."/>
            <person name="Huntemann M."/>
            <person name="Wei C.-L."/>
            <person name="Han J."/>
            <person name="Detter J.C."/>
            <person name="Han C."/>
            <person name="Tapia R."/>
            <person name="Davenport K."/>
            <person name="Daligault H."/>
            <person name="Erkkila T."/>
            <person name="Gu W."/>
            <person name="Munk A.C.C."/>
            <person name="Teshima H."/>
            <person name="Xu Y."/>
            <person name="Chain P."/>
            <person name="Chen A."/>
            <person name="Krypides N."/>
            <person name="Mavromatis K."/>
            <person name="Markowitz V."/>
            <person name="Szeto E."/>
            <person name="Ivanova N."/>
            <person name="Mikhailova N."/>
            <person name="Ovchinnikova G."/>
            <person name="Pagani I."/>
            <person name="Pati A."/>
            <person name="Goodwin L."/>
            <person name="Peters L."/>
            <person name="Pitluck S."/>
            <person name="Woyke T."/>
            <person name="Kerfeld C."/>
        </authorList>
    </citation>
    <scope>NUCLEOTIDE SEQUENCE [LARGE SCALE GENOMIC DNA]</scope>
    <source>
        <strain evidence="2 3">PCC 6304</strain>
    </source>
</reference>
<dbReference type="InterPro" id="IPR012902">
    <property type="entry name" value="N_methyl_site"/>
</dbReference>
<dbReference type="Pfam" id="PF07963">
    <property type="entry name" value="N_methyl"/>
    <property type="match status" value="1"/>
</dbReference>
<dbReference type="Proteomes" id="UP000010367">
    <property type="component" value="Chromosome"/>
</dbReference>
<evidence type="ECO:0000256" key="1">
    <source>
        <dbReference type="SAM" id="Phobius"/>
    </source>
</evidence>
<keyword evidence="1" id="KW-0472">Membrane</keyword>
<dbReference type="eggNOG" id="COG4966">
    <property type="taxonomic scope" value="Bacteria"/>
</dbReference>
<sequence>MAKKIFQFLLNRRRVSHPKHFQEGFTLLELLASMMIVSVIITTILALVVDLLGTNQKETAQTETQQEMQRAIDYISSELREAIYIYDNRCFQGNASNPECRGIFNYLTIPANTVPVLAFWKLEPLPENCQLPSADPDDPCKDLRIGGRTYSLVVYYLSTHNPNNTWTGKARIARYQLDKFQSNTVAPELVAGYIDPKPEKFIDWPYQTGSHAVTHANLDILVDFVDVNNEDTDAECPASYELTPSQPFAQSKLGQSNLGFYSCIRQPEDKKAQDALIFIRGNANGKPGVTSDAYLPVLQTQVMRRSVFGLSGNE</sequence>
<dbReference type="KEGG" id="oac:Oscil6304_0790"/>
<gene>
    <name evidence="2" type="ORF">Oscil6304_0790</name>
</gene>
<keyword evidence="1" id="KW-0812">Transmembrane</keyword>
<proteinExistence type="predicted"/>
<dbReference type="OrthoDB" id="461075at2"/>
<keyword evidence="1" id="KW-1133">Transmembrane helix</keyword>
<dbReference type="InParanoid" id="K9TEF2"/>
<dbReference type="STRING" id="56110.Oscil6304_0790"/>
<dbReference type="RefSeq" id="WP_015147176.1">
    <property type="nucleotide sequence ID" value="NC_019693.1"/>
</dbReference>
<dbReference type="AlphaFoldDB" id="K9TEF2"/>
<evidence type="ECO:0000313" key="2">
    <source>
        <dbReference type="EMBL" id="AFY80526.1"/>
    </source>
</evidence>
<name>K9TEF2_9CYAN</name>
<organism evidence="2 3">
    <name type="scientific">Oscillatoria acuminata PCC 6304</name>
    <dbReference type="NCBI Taxonomy" id="56110"/>
    <lineage>
        <taxon>Bacteria</taxon>
        <taxon>Bacillati</taxon>
        <taxon>Cyanobacteriota</taxon>
        <taxon>Cyanophyceae</taxon>
        <taxon>Oscillatoriophycideae</taxon>
        <taxon>Oscillatoriales</taxon>
        <taxon>Oscillatoriaceae</taxon>
        <taxon>Oscillatoria</taxon>
    </lineage>
</organism>
<feature type="transmembrane region" description="Helical" evidence="1">
    <location>
        <begin position="21"/>
        <end position="49"/>
    </location>
</feature>
<protein>
    <submittedName>
        <fullName evidence="2">Prepilin-type N-terminal cleavage/methylation domain-containing protein</fullName>
    </submittedName>
</protein>